<accession>A0ABQ2FMH6</accession>
<comment type="caution">
    <text evidence="8">The sequence shown here is derived from an EMBL/GenBank/DDBJ whole genome shotgun (WGS) entry which is preliminary data.</text>
</comment>
<feature type="chain" id="PRO_5046729347" description="Peptidase S8/S53 domain-containing protein" evidence="6">
    <location>
        <begin position="31"/>
        <end position="557"/>
    </location>
</feature>
<evidence type="ECO:0000256" key="2">
    <source>
        <dbReference type="ARBA" id="ARBA00022670"/>
    </source>
</evidence>
<evidence type="ECO:0000313" key="9">
    <source>
        <dbReference type="Proteomes" id="UP000604341"/>
    </source>
</evidence>
<dbReference type="PANTHER" id="PTHR43806">
    <property type="entry name" value="PEPTIDASE S8"/>
    <property type="match status" value="1"/>
</dbReference>
<keyword evidence="3 5" id="KW-0378">Hydrolase</keyword>
<evidence type="ECO:0000256" key="6">
    <source>
        <dbReference type="SAM" id="SignalP"/>
    </source>
</evidence>
<dbReference type="SUPFAM" id="SSF52743">
    <property type="entry name" value="Subtilisin-like"/>
    <property type="match status" value="1"/>
</dbReference>
<dbReference type="PANTHER" id="PTHR43806:SF11">
    <property type="entry name" value="CEREVISIN-RELATED"/>
    <property type="match status" value="1"/>
</dbReference>
<reference evidence="9" key="1">
    <citation type="journal article" date="2019" name="Int. J. Syst. Evol. Microbiol.">
        <title>The Global Catalogue of Microorganisms (GCM) 10K type strain sequencing project: providing services to taxonomists for standard genome sequencing and annotation.</title>
        <authorList>
            <consortium name="The Broad Institute Genomics Platform"/>
            <consortium name="The Broad Institute Genome Sequencing Center for Infectious Disease"/>
            <person name="Wu L."/>
            <person name="Ma J."/>
        </authorList>
    </citation>
    <scope>NUCLEOTIDE SEQUENCE [LARGE SCALE GENOMIC DNA]</scope>
    <source>
        <strain evidence="9">JCM 19173</strain>
    </source>
</reference>
<gene>
    <name evidence="8" type="ORF">GCM10010844_25470</name>
</gene>
<comment type="similarity">
    <text evidence="1 5">Belongs to the peptidase S8 family.</text>
</comment>
<evidence type="ECO:0000313" key="8">
    <source>
        <dbReference type="EMBL" id="GGL05583.1"/>
    </source>
</evidence>
<dbReference type="InterPro" id="IPR000209">
    <property type="entry name" value="Peptidase_S8/S53_dom"/>
</dbReference>
<feature type="signal peptide" evidence="6">
    <location>
        <begin position="1"/>
        <end position="30"/>
    </location>
</feature>
<protein>
    <recommendedName>
        <fullName evidence="7">Peptidase S8/S53 domain-containing protein</fullName>
    </recommendedName>
</protein>
<dbReference type="InterPro" id="IPR023828">
    <property type="entry name" value="Peptidase_S8_Ser-AS"/>
</dbReference>
<evidence type="ECO:0000256" key="5">
    <source>
        <dbReference type="PROSITE-ProRule" id="PRU01240"/>
    </source>
</evidence>
<dbReference type="InterPro" id="IPR036852">
    <property type="entry name" value="Peptidase_S8/S53_dom_sf"/>
</dbReference>
<sequence>MTRSACPARLTALSLTLPFALLGTAPGQSAPTPSRTPPTLAAVRPAGLFPEAAAPGETAWIYGLTGVPAAGQLNVGGQGAAYRLDRDSGWLAFTVPRNAAGGPQNITLRGAPQTLRLNVLTVPPGTAALLYVRPEAVKTVQAEYRGRLQVLAERCATRCPQEVQATLSGLSAQPPPTLTPVRVPVRGATPPAAAPLAAPRAPQLTLNALRATTLTQLLSPAVRGAAAPADSICSALAGTVPAAGLPLGQVLTLLELVFAGDLQTDPTRVGWPDQAQDPPYAKAAPADVLARLLNLRSAGGKGVTIHVLDTASAADDPFTYSGQYYNVSFTGRSGHGRAIGQIAQVVAPGAGVTYRQVCGADGTCSTLKTVQALCAVADEARRGGRHVVNLSVGSPNPTRGLELALRELAGLGVPTAASYGNRDDCPRLSPGDRCNHYPADWTRSFEFGPAITFASRSLRPTMLLSVAGWDLAGRQLATYNRGVGNPGVLTEPPSVQAPGEFWLGAPTFPYFGTSFAAPVVSGVLARWMSCQSGVPLLPLVTASDQPPIAPAVSNACP</sequence>
<organism evidence="8 9">
    <name type="scientific">Deinococcus radiotolerans</name>
    <dbReference type="NCBI Taxonomy" id="1309407"/>
    <lineage>
        <taxon>Bacteria</taxon>
        <taxon>Thermotogati</taxon>
        <taxon>Deinococcota</taxon>
        <taxon>Deinococci</taxon>
        <taxon>Deinococcales</taxon>
        <taxon>Deinococcaceae</taxon>
        <taxon>Deinococcus</taxon>
    </lineage>
</organism>
<feature type="active site" description="Charge relay system" evidence="5">
    <location>
        <position position="309"/>
    </location>
</feature>
<dbReference type="Gene3D" id="3.40.50.200">
    <property type="entry name" value="Peptidase S8/S53 domain"/>
    <property type="match status" value="1"/>
</dbReference>
<dbReference type="PROSITE" id="PS51892">
    <property type="entry name" value="SUBTILASE"/>
    <property type="match status" value="1"/>
</dbReference>
<dbReference type="InterPro" id="IPR050131">
    <property type="entry name" value="Peptidase_S8_subtilisin-like"/>
</dbReference>
<dbReference type="Proteomes" id="UP000604341">
    <property type="component" value="Unassembled WGS sequence"/>
</dbReference>
<evidence type="ECO:0000256" key="3">
    <source>
        <dbReference type="ARBA" id="ARBA00022801"/>
    </source>
</evidence>
<feature type="domain" description="Peptidase S8/S53" evidence="7">
    <location>
        <begin position="343"/>
        <end position="529"/>
    </location>
</feature>
<dbReference type="EMBL" id="BMPE01000007">
    <property type="protein sequence ID" value="GGL05583.1"/>
    <property type="molecule type" value="Genomic_DNA"/>
</dbReference>
<proteinExistence type="inferred from homology"/>
<dbReference type="CDD" id="cd00306">
    <property type="entry name" value="Peptidases_S8_S53"/>
    <property type="match status" value="1"/>
</dbReference>
<name>A0ABQ2FMH6_9DEIO</name>
<keyword evidence="9" id="KW-1185">Reference proteome</keyword>
<evidence type="ECO:0000259" key="7">
    <source>
        <dbReference type="Pfam" id="PF00082"/>
    </source>
</evidence>
<dbReference type="RefSeq" id="WP_189069392.1">
    <property type="nucleotide sequence ID" value="NZ_BMPE01000007.1"/>
</dbReference>
<feature type="active site" description="Charge relay system" evidence="5">
    <location>
        <position position="335"/>
    </location>
</feature>
<feature type="active site" description="Charge relay system" evidence="5">
    <location>
        <position position="514"/>
    </location>
</feature>
<dbReference type="Pfam" id="PF00082">
    <property type="entry name" value="Peptidase_S8"/>
    <property type="match status" value="1"/>
</dbReference>
<keyword evidence="4 5" id="KW-0720">Serine protease</keyword>
<dbReference type="PROSITE" id="PS00138">
    <property type="entry name" value="SUBTILASE_SER"/>
    <property type="match status" value="1"/>
</dbReference>
<evidence type="ECO:0000256" key="4">
    <source>
        <dbReference type="ARBA" id="ARBA00022825"/>
    </source>
</evidence>
<keyword evidence="6" id="KW-0732">Signal</keyword>
<evidence type="ECO:0000256" key="1">
    <source>
        <dbReference type="ARBA" id="ARBA00011073"/>
    </source>
</evidence>
<keyword evidence="2 5" id="KW-0645">Protease</keyword>